<evidence type="ECO:0000313" key="2">
    <source>
        <dbReference type="EMBL" id="KAJ8897394.1"/>
    </source>
</evidence>
<dbReference type="Pfam" id="PF16013">
    <property type="entry name" value="DUF4781"/>
    <property type="match status" value="1"/>
</dbReference>
<keyword evidence="3" id="KW-1185">Reference proteome</keyword>
<dbReference type="PANTHER" id="PTHR21115">
    <property type="entry name" value="GH06117P-RELATED"/>
    <property type="match status" value="1"/>
</dbReference>
<dbReference type="InterPro" id="IPR031962">
    <property type="entry name" value="DUF4781"/>
</dbReference>
<protein>
    <recommendedName>
        <fullName evidence="1">DUF4781 domain-containing protein</fullName>
    </recommendedName>
</protein>
<evidence type="ECO:0000313" key="3">
    <source>
        <dbReference type="Proteomes" id="UP001159363"/>
    </source>
</evidence>
<dbReference type="EMBL" id="JARBHB010000001">
    <property type="protein sequence ID" value="KAJ8897394.1"/>
    <property type="molecule type" value="Genomic_DNA"/>
</dbReference>
<dbReference type="PANTHER" id="PTHR21115:SF0">
    <property type="entry name" value="GH06117P-RELATED"/>
    <property type="match status" value="1"/>
</dbReference>
<accession>A0ABQ9IL36</accession>
<dbReference type="Proteomes" id="UP001159363">
    <property type="component" value="Chromosome 1"/>
</dbReference>
<evidence type="ECO:0000259" key="1">
    <source>
        <dbReference type="Pfam" id="PF16013"/>
    </source>
</evidence>
<reference evidence="2 3" key="1">
    <citation type="submission" date="2023-02" db="EMBL/GenBank/DDBJ databases">
        <title>LHISI_Scaffold_Assembly.</title>
        <authorList>
            <person name="Stuart O.P."/>
            <person name="Cleave R."/>
            <person name="Magrath M.J.L."/>
            <person name="Mikheyev A.S."/>
        </authorList>
    </citation>
    <scope>NUCLEOTIDE SEQUENCE [LARGE SCALE GENOMIC DNA]</scope>
    <source>
        <strain evidence="2">Daus_M_001</strain>
        <tissue evidence="2">Leg muscle</tissue>
    </source>
</reference>
<organism evidence="2 3">
    <name type="scientific">Dryococelus australis</name>
    <dbReference type="NCBI Taxonomy" id="614101"/>
    <lineage>
        <taxon>Eukaryota</taxon>
        <taxon>Metazoa</taxon>
        <taxon>Ecdysozoa</taxon>
        <taxon>Arthropoda</taxon>
        <taxon>Hexapoda</taxon>
        <taxon>Insecta</taxon>
        <taxon>Pterygota</taxon>
        <taxon>Neoptera</taxon>
        <taxon>Polyneoptera</taxon>
        <taxon>Phasmatodea</taxon>
        <taxon>Verophasmatodea</taxon>
        <taxon>Anareolatae</taxon>
        <taxon>Phasmatidae</taxon>
        <taxon>Eurycanthinae</taxon>
        <taxon>Dryococelus</taxon>
    </lineage>
</organism>
<comment type="caution">
    <text evidence="2">The sequence shown here is derived from an EMBL/GenBank/DDBJ whole genome shotgun (WGS) entry which is preliminary data.</text>
</comment>
<proteinExistence type="predicted"/>
<gene>
    <name evidence="2" type="ORF">PR048_002740</name>
</gene>
<feature type="domain" description="DUF4781" evidence="1">
    <location>
        <begin position="129"/>
        <end position="364"/>
    </location>
</feature>
<sequence>MPWNLDTKELEAWKVKAKEEQNYFGNLLGKTVWHKIDKNSSGQLQQKICFGLYGLPKSELCTEDSYNGYNQLQLSHTRKVMELIVQKHEQCTSKYVHMSFIFISVKCEKSENIVPLIRIPRFRKGSIFSHLFIDADLRLYKDWRDYMKHNKLPKCVMCYPCNGIYMFEQATVLVDFSESPACSILNNVVTGCDIANMVASLGTAGMLVTSAFLPLGVPVSIGSAVAVLLTGAYSTGRNISTLVDRGQHGQSIGLDNAESRNSWLGIAGSTLGIASGGMVATNSRTILAGESLGTASQIGLRSIAIGSCTVGALSITNGIANIMQKHAIKKEDILHLCSSVLFFTNAVITTYQANLLINSLRQSESSNSFSSILAKISEFTGGNSLTIDNQTLISIIQQTSNSAFLSLGLIGPNCALFIDMCVFAFDRLFTVTLHYWKGAISFLDYILHLTNTLQQLWERFEQEITEVINATLEYFNVTSLRHVKINGRQIFHNDVDKQQERNVGMILSSSVVDYKNKISGSVNAGNNDEHDVDKAAMDYVQKNAKIIETIAECSNCENSLQFNQCTKIVTEFIEHELDERIRNYEETYNIAVKFSGFIDRNVFDKAYGIQGNRVAWFSKQIFSEFDSSGTGYRLLNHLCQIQRVSDIQMLDSPEMKKLLGRCGGGSFYVFTSTGEVSHDKLISAVERVEDWSISRDSLEISSDGSITVISCKNVCNKELGTIILKNVNKNNGFVAVIPCQE</sequence>
<name>A0ABQ9IL36_9NEOP</name>